<dbReference type="HOGENOM" id="CLU_001650_18_4_1"/>
<dbReference type="Pfam" id="PF07727">
    <property type="entry name" value="RVT_2"/>
    <property type="match status" value="1"/>
</dbReference>
<feature type="region of interest" description="Disordered" evidence="2">
    <location>
        <begin position="848"/>
        <end position="912"/>
    </location>
</feature>
<reference evidence="5" key="1">
    <citation type="journal article" date="2015" name="Genome Announc.">
        <title>Genome sequence of the AIDS-associated pathogen Penicillium marneffei (ATCC18224) and its near taxonomic relative Talaromyces stipitatus (ATCC10500).</title>
        <authorList>
            <person name="Nierman W.C."/>
            <person name="Fedorova-Abrams N.D."/>
            <person name="Andrianopoulos A."/>
        </authorList>
    </citation>
    <scope>NUCLEOTIDE SEQUENCE [LARGE SCALE GENOMIC DNA]</scope>
    <source>
        <strain evidence="5">ATCC 18224 / CBS 334.59 / QM 7333</strain>
    </source>
</reference>
<gene>
    <name evidence="4" type="ORF">PMAA_076050</name>
</gene>
<dbReference type="GO" id="GO:0005634">
    <property type="term" value="C:nucleus"/>
    <property type="evidence" value="ECO:0007669"/>
    <property type="project" value="UniProtKB-ARBA"/>
</dbReference>
<dbReference type="Pfam" id="PF13976">
    <property type="entry name" value="gag_pre-integrs"/>
    <property type="match status" value="1"/>
</dbReference>
<dbReference type="PhylomeDB" id="B6QC15"/>
<evidence type="ECO:0000256" key="2">
    <source>
        <dbReference type="SAM" id="MobiDB-lite"/>
    </source>
</evidence>
<dbReference type="InterPro" id="IPR025724">
    <property type="entry name" value="GAG-pre-integrase_dom"/>
</dbReference>
<proteinExistence type="predicted"/>
<evidence type="ECO:0000259" key="3">
    <source>
        <dbReference type="PROSITE" id="PS50994"/>
    </source>
</evidence>
<dbReference type="InterPro" id="IPR012337">
    <property type="entry name" value="RNaseH-like_sf"/>
</dbReference>
<evidence type="ECO:0000313" key="5">
    <source>
        <dbReference type="Proteomes" id="UP000001294"/>
    </source>
</evidence>
<feature type="domain" description="Integrase catalytic" evidence="3">
    <location>
        <begin position="541"/>
        <end position="703"/>
    </location>
</feature>
<evidence type="ECO:0000313" key="4">
    <source>
        <dbReference type="EMBL" id="EEA26538.1"/>
    </source>
</evidence>
<feature type="compositionally biased region" description="Polar residues" evidence="2">
    <location>
        <begin position="885"/>
        <end position="912"/>
    </location>
</feature>
<keyword evidence="1" id="KW-0694">RNA-binding</keyword>
<dbReference type="PANTHER" id="PTHR11439:SF438">
    <property type="entry name" value="REVERSE TRANSCRIPTASE TY1_COPIA-TYPE DOMAIN-CONTAINING PROTEIN"/>
    <property type="match status" value="1"/>
</dbReference>
<dbReference type="InterPro" id="IPR036397">
    <property type="entry name" value="RNaseH_sf"/>
</dbReference>
<keyword evidence="5" id="KW-1185">Reference proteome</keyword>
<dbReference type="InterPro" id="IPR013103">
    <property type="entry name" value="RVT_2"/>
</dbReference>
<dbReference type="OrthoDB" id="4356562at2759"/>
<feature type="region of interest" description="Disordered" evidence="2">
    <location>
        <begin position="235"/>
        <end position="255"/>
    </location>
</feature>
<dbReference type="InterPro" id="IPR057670">
    <property type="entry name" value="SH3_retrovirus"/>
</dbReference>
<organism evidence="4 5">
    <name type="scientific">Talaromyces marneffei (strain ATCC 18224 / CBS 334.59 / QM 7333)</name>
    <name type="common">Penicillium marneffei</name>
    <dbReference type="NCBI Taxonomy" id="441960"/>
    <lineage>
        <taxon>Eukaryota</taxon>
        <taxon>Fungi</taxon>
        <taxon>Dikarya</taxon>
        <taxon>Ascomycota</taxon>
        <taxon>Pezizomycotina</taxon>
        <taxon>Eurotiomycetes</taxon>
        <taxon>Eurotiomycetidae</taxon>
        <taxon>Eurotiales</taxon>
        <taxon>Trichocomaceae</taxon>
        <taxon>Talaromyces</taxon>
        <taxon>Talaromyces sect. Talaromyces</taxon>
    </lineage>
</organism>
<protein>
    <recommendedName>
        <fullName evidence="3">Integrase catalytic domain-containing protein</fullName>
    </recommendedName>
</protein>
<dbReference type="Pfam" id="PF25597">
    <property type="entry name" value="SH3_retrovirus"/>
    <property type="match status" value="1"/>
</dbReference>
<dbReference type="GO" id="GO:0015074">
    <property type="term" value="P:DNA integration"/>
    <property type="evidence" value="ECO:0007669"/>
    <property type="project" value="InterPro"/>
</dbReference>
<dbReference type="Proteomes" id="UP000001294">
    <property type="component" value="Unassembled WGS sequence"/>
</dbReference>
<dbReference type="InterPro" id="IPR043502">
    <property type="entry name" value="DNA/RNA_pol_sf"/>
</dbReference>
<sequence length="1556" mass="178709">MSSEDKNQTILSSKSDWERWLRPIESKALGTEVWDYINPDLKDFEKKELTEPAAPKKEINETSEDFQYRRDMHKRALAKHDIKEANIASIRAYIFRTIDSSAYLLVNKKSNVYDILSELQKRYKPDASRERFDIWNEWTTLKAGPAGKKQFNAWIKSWIETYNRARQYQLPGIGSDEKFAMMEFMHTIRRVNETFYSTWYEAVSNDREKSFIELVTKFEDFTRAERGTSVYATLGGNNANSNDSNQGNFNSQNRNNNKAKKCWCGELKSVHERWEKCPYLNEQIREDNWTPDPNIVKKIAELAASRKGLKDFIDQHKKQGRPPVNINAVFTTSGDEDPLVDSVIHDGGATESISNNFDRMEDFVPERIRIRGFGGHLWAQGRGTMIVWATAPGDKEKSQQLRIRNALYCPEGPVSLVSGKALNRSGVFKDEEKNILYSRNGGYHVIATLQPINDQAVIEYNAPKRSTAYVLKKVRFSTEEPCSKASLERWHKRLGHPNDEVINHLKDSVTGAEVDTTTRPICESCKISTAKQQISRRPMATGSAPWEIAHFDIIPMSESWDGMKWCIHFYCLQSGDHEAVHVHSKRVLSSAVIDFEKEKARQGLKIKVFHTDGERSLNEMFIAHIRNEGIQLHQSAPYSPQQNGPAERSGGVIIAMARTILTEANLPENLWPLAIDHIVYLLQRLPKKKLGWKTPYELIQSITRLEKSMTPNLGHIKIFGCKAYRKIPSTQIPRLQKMAPRAEIGYLVGYDASNIFKIWIPEERSVIRARDVEFDEDAFFDPTKPVKIRIRKAIEEEDYRVDTITTRAPVSEDSDDDIFQKMEENRACEQEAPDFQGVQAQGRLNKLKDKLNTQNKLNNKLDTQDELTSEPTNEAPFDNGATRLPTPSSPGTEHSQEVNSHTNSVERYSTPMTIERLGVNAEERESVRLLTPESNPSLELRDFDAEASEQLQFEAAHEPDDQPPRANEISASFSENNIISGKRSRRAPKHRDADIYFTWAFTLGRALQDERKLTPEVRLHRDNLPREPQTWQEMLKLPEAHRQGFTKAGYAEYDSLVDMDTFEEVHWEEALQQEDYELLGTRWVFTYKLDSAGFLLRYKARLVIRGDLQMSWDDTYSATISSKAIRALIALATAFGYVMWQHDMITAYLNAGIDKNGYFIRMPQGLKGDPDIWLRLRKALYGLKQSPLLWQQEFTATLIQLGFKQISEEVCLFKNKDGIILFFYVDDVVTLFRPEQEALAKELWDRLMNKYPARAMGDLSWFLGTRVIRDKEDEASYLCQDSYIEEVAKRYNLDTSKRPSTPCSPTMKFIKYDDQASKAEIKLYQQKVGSVIYVAIITRPDVAFVAAKLSEFTQNPSPAHMQAIDRVILYLYKTRFLAVCYKRKDIEDAVQAASDASFADNPDRRSSGGFIFKLFGGPIDWSAKKQKTVSTSTTEAELLALSEAAKQLLWWLRFFEAIEFDPEQGPITIECDNRQTVRAMIKHEAIQTRLRHVDIHNHWLREKVKNKEINIRWVDTNSMPADGLTKPLLAEKHARFIEQLGLVDISSRISQANISN</sequence>
<dbReference type="Gene3D" id="3.30.420.10">
    <property type="entry name" value="Ribonuclease H-like superfamily/Ribonuclease H"/>
    <property type="match status" value="1"/>
</dbReference>
<dbReference type="EMBL" id="DS995900">
    <property type="protein sequence ID" value="EEA26538.1"/>
    <property type="molecule type" value="Genomic_DNA"/>
</dbReference>
<dbReference type="CDD" id="cd09272">
    <property type="entry name" value="RNase_HI_RT_Ty1"/>
    <property type="match status" value="1"/>
</dbReference>
<dbReference type="GO" id="GO:0003723">
    <property type="term" value="F:RNA binding"/>
    <property type="evidence" value="ECO:0007669"/>
    <property type="project" value="UniProtKB-KW"/>
</dbReference>
<dbReference type="PANTHER" id="PTHR11439">
    <property type="entry name" value="GAG-POL-RELATED RETROTRANSPOSON"/>
    <property type="match status" value="1"/>
</dbReference>
<accession>B6QC15</accession>
<dbReference type="SUPFAM" id="SSF53098">
    <property type="entry name" value="Ribonuclease H-like"/>
    <property type="match status" value="1"/>
</dbReference>
<feature type="compositionally biased region" description="Low complexity" evidence="2">
    <location>
        <begin position="852"/>
        <end position="861"/>
    </location>
</feature>
<dbReference type="PROSITE" id="PS50994">
    <property type="entry name" value="INTEGRASE"/>
    <property type="match status" value="1"/>
</dbReference>
<dbReference type="InterPro" id="IPR001584">
    <property type="entry name" value="Integrase_cat-core"/>
</dbReference>
<dbReference type="SUPFAM" id="SSF56672">
    <property type="entry name" value="DNA/RNA polymerases"/>
    <property type="match status" value="1"/>
</dbReference>
<evidence type="ECO:0000256" key="1">
    <source>
        <dbReference type="ARBA" id="ARBA00022884"/>
    </source>
</evidence>
<dbReference type="VEuPathDB" id="FungiDB:PMAA_076050"/>
<name>B6QC15_TALMQ</name>